<evidence type="ECO:0000256" key="1">
    <source>
        <dbReference type="ARBA" id="ARBA00001947"/>
    </source>
</evidence>
<dbReference type="Gene3D" id="3.60.15.10">
    <property type="entry name" value="Ribonuclease Z/Hydroxyacylglutathione hydrolase-like"/>
    <property type="match status" value="1"/>
</dbReference>
<dbReference type="GO" id="GO:0016787">
    <property type="term" value="F:hydrolase activity"/>
    <property type="evidence" value="ECO:0007669"/>
    <property type="project" value="UniProtKB-KW"/>
</dbReference>
<protein>
    <recommendedName>
        <fullName evidence="6">Metallo-beta-lactamase domain-containing protein</fullName>
    </recommendedName>
</protein>
<evidence type="ECO:0000313" key="8">
    <source>
        <dbReference type="Proteomes" id="UP000226192"/>
    </source>
</evidence>
<proteinExistence type="inferred from homology"/>
<dbReference type="EMBL" id="NJET01000161">
    <property type="protein sequence ID" value="PHH60154.1"/>
    <property type="molecule type" value="Genomic_DNA"/>
</dbReference>
<reference evidence="7 8" key="1">
    <citation type="submission" date="2017-06" db="EMBL/GenBank/DDBJ databases">
        <title>Ant-infecting Ophiocordyceps genomes reveal a high diversity of potential behavioral manipulation genes and a possible major role for enterotoxins.</title>
        <authorList>
            <person name="De Bekker C."/>
            <person name="Evans H.C."/>
            <person name="Brachmann A."/>
            <person name="Hughes D.P."/>
        </authorList>
    </citation>
    <scope>NUCLEOTIDE SEQUENCE [LARGE SCALE GENOMIC DNA]</scope>
    <source>
        <strain evidence="7 8">Map64</strain>
    </source>
</reference>
<organism evidence="7 8">
    <name type="scientific">Ophiocordyceps australis</name>
    <dbReference type="NCBI Taxonomy" id="1399860"/>
    <lineage>
        <taxon>Eukaryota</taxon>
        <taxon>Fungi</taxon>
        <taxon>Dikarya</taxon>
        <taxon>Ascomycota</taxon>
        <taxon>Pezizomycotina</taxon>
        <taxon>Sordariomycetes</taxon>
        <taxon>Hypocreomycetidae</taxon>
        <taxon>Hypocreales</taxon>
        <taxon>Ophiocordycipitaceae</taxon>
        <taxon>Ophiocordyceps</taxon>
    </lineage>
</organism>
<dbReference type="GO" id="GO:0044550">
    <property type="term" value="P:secondary metabolite biosynthetic process"/>
    <property type="evidence" value="ECO:0007669"/>
    <property type="project" value="TreeGrafter"/>
</dbReference>
<dbReference type="PANTHER" id="PTHR23131:SF3">
    <property type="entry name" value="ATROCHRYSONE CARBOXYL ACP THIOESTERASE"/>
    <property type="match status" value="1"/>
</dbReference>
<dbReference type="Proteomes" id="UP000226192">
    <property type="component" value="Unassembled WGS sequence"/>
</dbReference>
<dbReference type="SMART" id="SM00849">
    <property type="entry name" value="Lactamase_B"/>
    <property type="match status" value="1"/>
</dbReference>
<dbReference type="AlphaFoldDB" id="A0A2C5XZK1"/>
<dbReference type="InterPro" id="IPR050662">
    <property type="entry name" value="Sec-metab_biosynth-thioest"/>
</dbReference>
<dbReference type="STRING" id="1399860.A0A2C5XZK1"/>
<sequence>MVATHKAARLMVKSYNICAFEDFLERQRERLPSLANVQQLSPRVLRVLGQNPGKFTFQGTNTYIVGTGRERLIIDTSVGEPAWAQLIASTLQHMGFSLSQVLLTHWHGDHTGGVPDLVRMYPHVKEAVYKNDPDKGQLNICDGQVFSVEGATVRALHVPGHAEDHMCFLLDEEQAMFTGDNILGHGSSVVYDLGTFTNSLRRMHAQRCVIGYPAHGDVIANLPAKIAGELAIKLRRERQVLQALQQRDKSSSMTVRSVVNAIYSEQLDEELRTMALEPFVHEVLRKLAGDGKVAFAMRGGVQRWYAVQAAQWTEGREHVVEAASMRTGLVVEA</sequence>
<keyword evidence="3" id="KW-0479">Metal-binding</keyword>
<evidence type="ECO:0000256" key="2">
    <source>
        <dbReference type="ARBA" id="ARBA00007749"/>
    </source>
</evidence>
<name>A0A2C5XZK1_9HYPO</name>
<dbReference type="CDD" id="cd07722">
    <property type="entry name" value="LACTB2-like_MBL-fold"/>
    <property type="match status" value="1"/>
</dbReference>
<dbReference type="InterPro" id="IPR047921">
    <property type="entry name" value="LACTB2-like_MBL-fold"/>
</dbReference>
<dbReference type="SUPFAM" id="SSF56281">
    <property type="entry name" value="Metallo-hydrolase/oxidoreductase"/>
    <property type="match status" value="1"/>
</dbReference>
<evidence type="ECO:0000313" key="7">
    <source>
        <dbReference type="EMBL" id="PHH60154.1"/>
    </source>
</evidence>
<dbReference type="FunFam" id="3.60.15.10:FF:000041">
    <property type="entry name" value="Metallo-beta-lactamase domain protein"/>
    <property type="match status" value="1"/>
</dbReference>
<keyword evidence="4" id="KW-0378">Hydrolase</keyword>
<dbReference type="PANTHER" id="PTHR23131">
    <property type="entry name" value="ENDORIBONUCLEASE LACTB2"/>
    <property type="match status" value="1"/>
</dbReference>
<evidence type="ECO:0000259" key="6">
    <source>
        <dbReference type="SMART" id="SM00849"/>
    </source>
</evidence>
<gene>
    <name evidence="7" type="ORF">CDD81_2072</name>
</gene>
<accession>A0A2C5XZK1</accession>
<dbReference type="Pfam" id="PF00753">
    <property type="entry name" value="Lactamase_B"/>
    <property type="match status" value="1"/>
</dbReference>
<dbReference type="Gene3D" id="1.10.10.10">
    <property type="entry name" value="Winged helix-like DNA-binding domain superfamily/Winged helix DNA-binding domain"/>
    <property type="match status" value="1"/>
</dbReference>
<keyword evidence="5" id="KW-0862">Zinc</keyword>
<dbReference type="InterPro" id="IPR001279">
    <property type="entry name" value="Metallo-B-lactamas"/>
</dbReference>
<comment type="similarity">
    <text evidence="2">Belongs to the metallo-beta-lactamase superfamily.</text>
</comment>
<feature type="domain" description="Metallo-beta-lactamase" evidence="6">
    <location>
        <begin position="59"/>
        <end position="215"/>
    </location>
</feature>
<evidence type="ECO:0000256" key="4">
    <source>
        <dbReference type="ARBA" id="ARBA00022801"/>
    </source>
</evidence>
<evidence type="ECO:0000256" key="3">
    <source>
        <dbReference type="ARBA" id="ARBA00022723"/>
    </source>
</evidence>
<dbReference type="OrthoDB" id="17458at2759"/>
<dbReference type="InterPro" id="IPR036866">
    <property type="entry name" value="RibonucZ/Hydroxyglut_hydro"/>
</dbReference>
<dbReference type="InterPro" id="IPR036388">
    <property type="entry name" value="WH-like_DNA-bd_sf"/>
</dbReference>
<dbReference type="GO" id="GO:0046872">
    <property type="term" value="F:metal ion binding"/>
    <property type="evidence" value="ECO:0007669"/>
    <property type="project" value="UniProtKB-KW"/>
</dbReference>
<comment type="cofactor">
    <cofactor evidence="1">
        <name>Zn(2+)</name>
        <dbReference type="ChEBI" id="CHEBI:29105"/>
    </cofactor>
</comment>
<comment type="caution">
    <text evidence="7">The sequence shown here is derived from an EMBL/GenBank/DDBJ whole genome shotgun (WGS) entry which is preliminary data.</text>
</comment>
<keyword evidence="8" id="KW-1185">Reference proteome</keyword>
<evidence type="ECO:0000256" key="5">
    <source>
        <dbReference type="ARBA" id="ARBA00022833"/>
    </source>
</evidence>